<proteinExistence type="predicted"/>
<keyword evidence="2" id="KW-1185">Reference proteome</keyword>
<gene>
    <name evidence="1" type="ORF">E2C01_001074</name>
</gene>
<reference evidence="1 2" key="1">
    <citation type="submission" date="2019-05" db="EMBL/GenBank/DDBJ databases">
        <title>Another draft genome of Portunus trituberculatus and its Hox gene families provides insights of decapod evolution.</title>
        <authorList>
            <person name="Jeong J.-H."/>
            <person name="Song I."/>
            <person name="Kim S."/>
            <person name="Choi T."/>
            <person name="Kim D."/>
            <person name="Ryu S."/>
            <person name="Kim W."/>
        </authorList>
    </citation>
    <scope>NUCLEOTIDE SEQUENCE [LARGE SCALE GENOMIC DNA]</scope>
    <source>
        <tissue evidence="1">Muscle</tissue>
    </source>
</reference>
<organism evidence="1 2">
    <name type="scientific">Portunus trituberculatus</name>
    <name type="common">Swimming crab</name>
    <name type="synonym">Neptunus trituberculatus</name>
    <dbReference type="NCBI Taxonomy" id="210409"/>
    <lineage>
        <taxon>Eukaryota</taxon>
        <taxon>Metazoa</taxon>
        <taxon>Ecdysozoa</taxon>
        <taxon>Arthropoda</taxon>
        <taxon>Crustacea</taxon>
        <taxon>Multicrustacea</taxon>
        <taxon>Malacostraca</taxon>
        <taxon>Eumalacostraca</taxon>
        <taxon>Eucarida</taxon>
        <taxon>Decapoda</taxon>
        <taxon>Pleocyemata</taxon>
        <taxon>Brachyura</taxon>
        <taxon>Eubrachyura</taxon>
        <taxon>Portunoidea</taxon>
        <taxon>Portunidae</taxon>
        <taxon>Portuninae</taxon>
        <taxon>Portunus</taxon>
    </lineage>
</organism>
<accession>A0A5B7CGA4</accession>
<protein>
    <submittedName>
        <fullName evidence="1">Uncharacterized protein</fullName>
    </submittedName>
</protein>
<name>A0A5B7CGA4_PORTR</name>
<evidence type="ECO:0000313" key="2">
    <source>
        <dbReference type="Proteomes" id="UP000324222"/>
    </source>
</evidence>
<dbReference type="EMBL" id="VSRR010000032">
    <property type="protein sequence ID" value="MPC08487.1"/>
    <property type="molecule type" value="Genomic_DNA"/>
</dbReference>
<dbReference type="AlphaFoldDB" id="A0A5B7CGA4"/>
<comment type="caution">
    <text evidence="1">The sequence shown here is derived from an EMBL/GenBank/DDBJ whole genome shotgun (WGS) entry which is preliminary data.</text>
</comment>
<dbReference type="Proteomes" id="UP000324222">
    <property type="component" value="Unassembled WGS sequence"/>
</dbReference>
<sequence>MHKRTFTLIGTGNPTRSGVPRCLAIEHYVTVTAAADKFSFINLRATSALPCFALKYRSVNYNLRL</sequence>
<evidence type="ECO:0000313" key="1">
    <source>
        <dbReference type="EMBL" id="MPC08487.1"/>
    </source>
</evidence>